<reference evidence="2 3" key="1">
    <citation type="submission" date="2019-02" db="EMBL/GenBank/DDBJ databases">
        <title>Deep-cultivation of Planctomycetes and their phenomic and genomic characterization uncovers novel biology.</title>
        <authorList>
            <person name="Wiegand S."/>
            <person name="Jogler M."/>
            <person name="Boedeker C."/>
            <person name="Pinto D."/>
            <person name="Vollmers J."/>
            <person name="Rivas-Marin E."/>
            <person name="Kohn T."/>
            <person name="Peeters S.H."/>
            <person name="Heuer A."/>
            <person name="Rast P."/>
            <person name="Oberbeckmann S."/>
            <person name="Bunk B."/>
            <person name="Jeske O."/>
            <person name="Meyerdierks A."/>
            <person name="Storesund J.E."/>
            <person name="Kallscheuer N."/>
            <person name="Luecker S."/>
            <person name="Lage O.M."/>
            <person name="Pohl T."/>
            <person name="Merkel B.J."/>
            <person name="Hornburger P."/>
            <person name="Mueller R.-W."/>
            <person name="Bruemmer F."/>
            <person name="Labrenz M."/>
            <person name="Spormann A.M."/>
            <person name="Op den Camp H."/>
            <person name="Overmann J."/>
            <person name="Amann R."/>
            <person name="Jetten M.S.M."/>
            <person name="Mascher T."/>
            <person name="Medema M.H."/>
            <person name="Devos D.P."/>
            <person name="Kaster A.-K."/>
            <person name="Ovreas L."/>
            <person name="Rohde M."/>
            <person name="Galperin M.Y."/>
            <person name="Jogler C."/>
        </authorList>
    </citation>
    <scope>NUCLEOTIDE SEQUENCE [LARGE SCALE GENOMIC DNA]</scope>
    <source>
        <strain evidence="2 3">HG15A2</strain>
    </source>
</reference>
<dbReference type="EMBL" id="CP036263">
    <property type="protein sequence ID" value="QDT01202.1"/>
    <property type="molecule type" value="Genomic_DNA"/>
</dbReference>
<dbReference type="AlphaFoldDB" id="A0A517N233"/>
<dbReference type="Proteomes" id="UP000319852">
    <property type="component" value="Chromosome"/>
</dbReference>
<dbReference type="OrthoDB" id="518091at2"/>
<accession>A0A517N233</accession>
<proteinExistence type="predicted"/>
<dbReference type="PANTHER" id="PTHR30595:SF6">
    <property type="entry name" value="SCHLAFEN ALBA-2 DOMAIN-CONTAINING PROTEIN"/>
    <property type="match status" value="1"/>
</dbReference>
<keyword evidence="3" id="KW-1185">Reference proteome</keyword>
<dbReference type="KEGG" id="amob:HG15A2_45440"/>
<dbReference type="Gene3D" id="3.30.950.30">
    <property type="entry name" value="Schlafen, AAA domain"/>
    <property type="match status" value="1"/>
</dbReference>
<evidence type="ECO:0000259" key="1">
    <source>
        <dbReference type="Pfam" id="PF04326"/>
    </source>
</evidence>
<evidence type="ECO:0000313" key="2">
    <source>
        <dbReference type="EMBL" id="QDT01202.1"/>
    </source>
</evidence>
<gene>
    <name evidence="2" type="ORF">HG15A2_45440</name>
</gene>
<organism evidence="2 3">
    <name type="scientific">Adhaeretor mobilis</name>
    <dbReference type="NCBI Taxonomy" id="1930276"/>
    <lineage>
        <taxon>Bacteria</taxon>
        <taxon>Pseudomonadati</taxon>
        <taxon>Planctomycetota</taxon>
        <taxon>Planctomycetia</taxon>
        <taxon>Pirellulales</taxon>
        <taxon>Lacipirellulaceae</taxon>
        <taxon>Adhaeretor</taxon>
    </lineage>
</organism>
<dbReference type="InterPro" id="IPR007421">
    <property type="entry name" value="Schlafen_AlbA_2_dom"/>
</dbReference>
<dbReference type="Pfam" id="PF04326">
    <property type="entry name" value="SLFN_AlbA_2"/>
    <property type="match status" value="1"/>
</dbReference>
<feature type="domain" description="Schlafen AlbA-2" evidence="1">
    <location>
        <begin position="23"/>
        <end position="138"/>
    </location>
</feature>
<sequence length="184" mass="20405">MSVPQWADEELSASLDSWIAEGESVSLEFKGELPDQRRKIAQEIAAMATSGGGSILMGVSDEGDVVGLPLADGGARDDYFEQIQGIVDTVRPSVAADLQYGVTQSQTILIISIPKQSDPVFYVEHRPYIRDGRRSRPARPEEVVASVWAHPSSEHKREMERIHERQMANIVDGGQRARDSYLQR</sequence>
<dbReference type="RefSeq" id="WP_145063228.1">
    <property type="nucleotide sequence ID" value="NZ_CP036263.1"/>
</dbReference>
<name>A0A517N233_9BACT</name>
<dbReference type="PANTHER" id="PTHR30595">
    <property type="entry name" value="GLPR-RELATED TRANSCRIPTIONAL REPRESSOR"/>
    <property type="match status" value="1"/>
</dbReference>
<evidence type="ECO:0000313" key="3">
    <source>
        <dbReference type="Proteomes" id="UP000319852"/>
    </source>
</evidence>
<dbReference type="InterPro" id="IPR038461">
    <property type="entry name" value="Schlafen_AlbA_2_dom_sf"/>
</dbReference>
<protein>
    <submittedName>
        <fullName evidence="2">Divergent AAA domain protein</fullName>
    </submittedName>
</protein>